<dbReference type="Pfam" id="PF01478">
    <property type="entry name" value="Peptidase_A24"/>
    <property type="match status" value="1"/>
</dbReference>
<keyword evidence="3" id="KW-1003">Cell membrane</keyword>
<evidence type="ECO:0000256" key="3">
    <source>
        <dbReference type="ARBA" id="ARBA00022475"/>
    </source>
</evidence>
<evidence type="ECO:0000256" key="2">
    <source>
        <dbReference type="ARBA" id="ARBA00005801"/>
    </source>
</evidence>
<comment type="caution">
    <text evidence="13">The sequence shown here is derived from an EMBL/GenBank/DDBJ whole genome shotgun (WGS) entry which is preliminary data.</text>
</comment>
<evidence type="ECO:0000259" key="12">
    <source>
        <dbReference type="Pfam" id="PF06750"/>
    </source>
</evidence>
<evidence type="ECO:0000313" key="14">
    <source>
        <dbReference type="Proteomes" id="UP000245916"/>
    </source>
</evidence>
<keyword evidence="5 9" id="KW-0812">Transmembrane</keyword>
<keyword evidence="14" id="KW-1185">Reference proteome</keyword>
<feature type="transmembrane region" description="Helical" evidence="10">
    <location>
        <begin position="127"/>
        <end position="145"/>
    </location>
</feature>
<dbReference type="PANTHER" id="PTHR30487">
    <property type="entry name" value="TYPE 4 PREPILIN-LIKE PROTEINS LEADER PEPTIDE-PROCESSING ENZYME"/>
    <property type="match status" value="1"/>
</dbReference>
<evidence type="ECO:0000313" key="13">
    <source>
        <dbReference type="EMBL" id="PWG01536.1"/>
    </source>
</evidence>
<dbReference type="PRINTS" id="PR00864">
    <property type="entry name" value="PREPILNPTASE"/>
</dbReference>
<feature type="transmembrane region" description="Helical" evidence="10">
    <location>
        <begin position="228"/>
        <end position="246"/>
    </location>
</feature>
<dbReference type="GO" id="GO:0006465">
    <property type="term" value="P:signal peptide processing"/>
    <property type="evidence" value="ECO:0007669"/>
    <property type="project" value="TreeGrafter"/>
</dbReference>
<keyword evidence="9" id="KW-0378">Hydrolase</keyword>
<dbReference type="EC" id="3.4.23.43" evidence="9"/>
<dbReference type="GO" id="GO:0008168">
    <property type="term" value="F:methyltransferase activity"/>
    <property type="evidence" value="ECO:0007669"/>
    <property type="project" value="UniProtKB-KW"/>
</dbReference>
<keyword evidence="7 10" id="KW-0472">Membrane</keyword>
<proteinExistence type="inferred from homology"/>
<keyword evidence="9" id="KW-0645">Protease</keyword>
<organism evidence="13 14">
    <name type="scientific">Allosphingosinicella humi</name>
    <dbReference type="NCBI Taxonomy" id="2068657"/>
    <lineage>
        <taxon>Bacteria</taxon>
        <taxon>Pseudomonadati</taxon>
        <taxon>Pseudomonadota</taxon>
        <taxon>Alphaproteobacteria</taxon>
        <taxon>Sphingomonadales</taxon>
        <taxon>Sphingomonadaceae</taxon>
        <taxon>Allosphingosinicella</taxon>
    </lineage>
</organism>
<keyword evidence="6 10" id="KW-1133">Transmembrane helix</keyword>
<dbReference type="EMBL" id="QFFF01000001">
    <property type="protein sequence ID" value="PWG01536.1"/>
    <property type="molecule type" value="Genomic_DNA"/>
</dbReference>
<dbReference type="AlphaFoldDB" id="A0A2U2IZN1"/>
<feature type="transmembrane region" description="Helical" evidence="10">
    <location>
        <begin position="197"/>
        <end position="216"/>
    </location>
</feature>
<keyword evidence="9" id="KW-0808">Transferase</keyword>
<dbReference type="GO" id="GO:0005886">
    <property type="term" value="C:plasma membrane"/>
    <property type="evidence" value="ECO:0007669"/>
    <property type="project" value="UniProtKB-SubCell"/>
</dbReference>
<evidence type="ECO:0000256" key="5">
    <source>
        <dbReference type="ARBA" id="ARBA00022692"/>
    </source>
</evidence>
<comment type="function">
    <text evidence="9">Plays an essential role in type IV pili and type II pseudopili formation by proteolytically removing the leader sequence from substrate proteins and subsequently monomethylating the alpha-amino group of the newly exposed N-terminal phenylalanine.</text>
</comment>
<comment type="subcellular location">
    <subcellularLocation>
        <location evidence="1">Cell inner membrane</location>
        <topology evidence="1">Multi-pass membrane protein</topology>
    </subcellularLocation>
    <subcellularLocation>
        <location evidence="9">Cell membrane</location>
        <topology evidence="9">Multi-pass membrane protein</topology>
    </subcellularLocation>
</comment>
<sequence length="247" mass="26184">MSLLLTALAGLGFGAIVGSFLAVILIRWPQGRSVLGGRSSCDSCGEALGPAELVPILSYYLQRGRCRRCGAAIDSRHVAVEIAAAAIGLVATLAHPLPLALATALLGWWLLLIALIDLEHQWLPDKLTLPLLPAGWGVAWIGMGPALQDRLIGAAIGYLILWLVAVIYKRLRGWEGLGGGDPKLLAAIGAWLGWQQLPIVLLGAGLLGLAAVLTQWLRGEKVTGTDRLPLGTLMAIAAWPIWLLIAR</sequence>
<evidence type="ECO:0000256" key="4">
    <source>
        <dbReference type="ARBA" id="ARBA00022519"/>
    </source>
</evidence>
<evidence type="ECO:0000256" key="10">
    <source>
        <dbReference type="SAM" id="Phobius"/>
    </source>
</evidence>
<dbReference type="Pfam" id="PF06750">
    <property type="entry name" value="A24_N_bact"/>
    <property type="match status" value="1"/>
</dbReference>
<dbReference type="Gene3D" id="1.20.120.1220">
    <property type="match status" value="1"/>
</dbReference>
<evidence type="ECO:0000256" key="1">
    <source>
        <dbReference type="ARBA" id="ARBA00004429"/>
    </source>
</evidence>
<comment type="similarity">
    <text evidence="2 8">Belongs to the peptidase A24 family.</text>
</comment>
<dbReference type="RefSeq" id="WP_109269676.1">
    <property type="nucleotide sequence ID" value="NZ_QFFF01000001.1"/>
</dbReference>
<keyword evidence="9" id="KW-0511">Multifunctional enzyme</keyword>
<feature type="transmembrane region" description="Helical" evidence="10">
    <location>
        <begin position="97"/>
        <end position="115"/>
    </location>
</feature>
<accession>A0A2U2IZN1</accession>
<dbReference type="InterPro" id="IPR000045">
    <property type="entry name" value="Prepilin_IV_endopep_pep"/>
</dbReference>
<evidence type="ECO:0000256" key="8">
    <source>
        <dbReference type="RuleBase" id="RU003793"/>
    </source>
</evidence>
<name>A0A2U2IZN1_9SPHN</name>
<feature type="domain" description="Prepilin type IV endopeptidase peptidase" evidence="11">
    <location>
        <begin position="105"/>
        <end position="212"/>
    </location>
</feature>
<dbReference type="InterPro" id="IPR010627">
    <property type="entry name" value="Prepilin_pept_A24_N"/>
</dbReference>
<protein>
    <recommendedName>
        <fullName evidence="9">Prepilin leader peptidase/N-methyltransferase</fullName>
        <ecNumber evidence="9">2.1.1.-</ecNumber>
        <ecNumber evidence="9">3.4.23.43</ecNumber>
    </recommendedName>
</protein>
<evidence type="ECO:0000256" key="7">
    <source>
        <dbReference type="ARBA" id="ARBA00023136"/>
    </source>
</evidence>
<dbReference type="OrthoDB" id="9789291at2"/>
<dbReference type="InterPro" id="IPR014032">
    <property type="entry name" value="Peptidase_A24A_bac"/>
</dbReference>
<feature type="domain" description="Prepilin peptidase A24 N-terminal" evidence="12">
    <location>
        <begin position="13"/>
        <end position="92"/>
    </location>
</feature>
<dbReference type="GO" id="GO:0004190">
    <property type="term" value="F:aspartic-type endopeptidase activity"/>
    <property type="evidence" value="ECO:0007669"/>
    <property type="project" value="UniProtKB-EC"/>
</dbReference>
<dbReference type="EC" id="2.1.1.-" evidence="9"/>
<dbReference type="PANTHER" id="PTHR30487:SF0">
    <property type="entry name" value="PREPILIN LEADER PEPTIDASE_N-METHYLTRANSFERASE-RELATED"/>
    <property type="match status" value="1"/>
</dbReference>
<keyword evidence="9" id="KW-0489">Methyltransferase</keyword>
<evidence type="ECO:0000256" key="6">
    <source>
        <dbReference type="ARBA" id="ARBA00022989"/>
    </source>
</evidence>
<evidence type="ECO:0000259" key="11">
    <source>
        <dbReference type="Pfam" id="PF01478"/>
    </source>
</evidence>
<evidence type="ECO:0000256" key="9">
    <source>
        <dbReference type="RuleBase" id="RU003794"/>
    </source>
</evidence>
<dbReference type="Proteomes" id="UP000245916">
    <property type="component" value="Unassembled WGS sequence"/>
</dbReference>
<feature type="transmembrane region" description="Helical" evidence="10">
    <location>
        <begin position="151"/>
        <end position="168"/>
    </location>
</feature>
<gene>
    <name evidence="13" type="ORF">DF286_00620</name>
</gene>
<dbReference type="InterPro" id="IPR050882">
    <property type="entry name" value="Prepilin_peptidase/N-MTase"/>
</dbReference>
<comment type="catalytic activity">
    <reaction evidence="9">
        <text>Typically cleaves a -Gly-|-Phe- bond to release an N-terminal, basic peptide of 5-8 residues from type IV prepilin, and then N-methylates the new N-terminal amino group, the methyl donor being S-adenosyl-L-methionine.</text>
        <dbReference type="EC" id="3.4.23.43"/>
    </reaction>
</comment>
<keyword evidence="4" id="KW-0997">Cell inner membrane</keyword>
<reference evidence="13 14" key="1">
    <citation type="submission" date="2018-05" db="EMBL/GenBank/DDBJ databases">
        <title>Genome of Sphingosinicella humi QZX222.</title>
        <authorList>
            <person name="Qiao Z."/>
            <person name="Wang G."/>
        </authorList>
    </citation>
    <scope>NUCLEOTIDE SEQUENCE [LARGE SCALE GENOMIC DNA]</scope>
    <source>
        <strain evidence="13 14">QZX222</strain>
    </source>
</reference>
<dbReference type="GO" id="GO:0032259">
    <property type="term" value="P:methylation"/>
    <property type="evidence" value="ECO:0007669"/>
    <property type="project" value="UniProtKB-KW"/>
</dbReference>